<organism evidence="2 3">
    <name type="scientific">Metaclostridioides mangenotii</name>
    <dbReference type="NCBI Taxonomy" id="1540"/>
    <lineage>
        <taxon>Bacteria</taxon>
        <taxon>Bacillati</taxon>
        <taxon>Bacillota</taxon>
        <taxon>Clostridia</taxon>
        <taxon>Peptostreptococcales</taxon>
        <taxon>Peptostreptococcaceae</taxon>
        <taxon>Metaclostridioides</taxon>
    </lineage>
</organism>
<reference evidence="2 3" key="1">
    <citation type="submission" date="2021-03" db="EMBL/GenBank/DDBJ databases">
        <title>Genomic Encyclopedia of Type Strains, Phase IV (KMG-IV): sequencing the most valuable type-strain genomes for metagenomic binning, comparative biology and taxonomic classification.</title>
        <authorList>
            <person name="Goeker M."/>
        </authorList>
    </citation>
    <scope>NUCLEOTIDE SEQUENCE [LARGE SCALE GENOMIC DNA]</scope>
    <source>
        <strain evidence="2 3">DSM 1289</strain>
    </source>
</reference>
<dbReference type="Proteomes" id="UP000767291">
    <property type="component" value="Unassembled WGS sequence"/>
</dbReference>
<dbReference type="RefSeq" id="WP_209455948.1">
    <property type="nucleotide sequence ID" value="NZ_BAAACS010000017.1"/>
</dbReference>
<dbReference type="InterPro" id="IPR051934">
    <property type="entry name" value="Phage_Tail_Fiber_Structural"/>
</dbReference>
<dbReference type="Gene3D" id="2.130.10.10">
    <property type="entry name" value="YVTN repeat-like/Quinoprotein amine dehydrogenase"/>
    <property type="match status" value="1"/>
</dbReference>
<sequence length="623" mass="69780">MAQQKYYTILTEVGKSKIANATVLNEKVQFSKMQLGDGGGSQYEPHEKQTELKNRVWEGSISNVKVDENNPNWIVVETAIPGNSGGFTVREVGLFDNAGELLAVGKYPETYKPVVDDGCVKDLFVRVILMVVNTSAITLKIDPTVILASMKDLNDLRKEVSTKIDTAKTELNSKIYEVRSDLDSIELTAEKVSVKDVNNNFTSANTEGVLQELAGKDKSLDTKIDSTKSDLTNQFDHFTGEIDNLKQSVSSGKELIATAVTGKDVPTNGSDTFQKMADNIDSIKTKLPILEGDVGVAEDSGGNEYNVKLFSDRRKKVGSTYTDIIVNDGTSSYNNIVELKENLLIIKVGDRLQKYDFDLNNIGQFIGSAYNQYIALDGFIYGVASSRIDQIDETGKIIKTTIVEDKKVMKCLVYSNGYFYIGSSTGEIYKISKDFTKNTKITPYSLSIQSITTDKNNNVYFGNEKNRLTKLNGNNEFIWTKEFENTTKRIEDVEADSRGDIYIVGTDNILRKINSNGNIIWSYENGYNAYFRTIFIDEEDFIYVGSYPSPSSSAIQEIPGMMFVFSPNGDIQYIRPQRRRELNSIYKKDKNNLFIGGSFSTLEKIKENYTVEKNAIALLERRI</sequence>
<evidence type="ECO:0000259" key="1">
    <source>
        <dbReference type="Pfam" id="PF12571"/>
    </source>
</evidence>
<dbReference type="SUPFAM" id="SSF63829">
    <property type="entry name" value="Calcium-dependent phosphotriesterase"/>
    <property type="match status" value="1"/>
</dbReference>
<dbReference type="Pfam" id="PF12571">
    <property type="entry name" value="Phage_tail_fib"/>
    <property type="match status" value="1"/>
</dbReference>
<protein>
    <recommendedName>
        <fullName evidence="1">Phage tail fibre protein N-terminal domain-containing protein</fullName>
    </recommendedName>
</protein>
<dbReference type="InterPro" id="IPR015943">
    <property type="entry name" value="WD40/YVTN_repeat-like_dom_sf"/>
</dbReference>
<evidence type="ECO:0000313" key="3">
    <source>
        <dbReference type="Proteomes" id="UP000767291"/>
    </source>
</evidence>
<dbReference type="InterPro" id="IPR022225">
    <property type="entry name" value="Phage_tail_fibre_N"/>
</dbReference>
<feature type="domain" description="Phage tail fibre protein N-terminal" evidence="1">
    <location>
        <begin position="3"/>
        <end position="150"/>
    </location>
</feature>
<name>A0ABS4E907_9FIRM</name>
<dbReference type="EMBL" id="JAGGJX010000001">
    <property type="protein sequence ID" value="MBP1854429.1"/>
    <property type="molecule type" value="Genomic_DNA"/>
</dbReference>
<accession>A0ABS4E907</accession>
<comment type="caution">
    <text evidence="2">The sequence shown here is derived from an EMBL/GenBank/DDBJ whole genome shotgun (WGS) entry which is preliminary data.</text>
</comment>
<gene>
    <name evidence="2" type="ORF">J2Z43_000819</name>
</gene>
<evidence type="ECO:0000313" key="2">
    <source>
        <dbReference type="EMBL" id="MBP1854429.1"/>
    </source>
</evidence>
<keyword evidence="3" id="KW-1185">Reference proteome</keyword>
<dbReference type="PANTHER" id="PTHR35191:SF1">
    <property type="entry name" value="PROPHAGE SIDE TAIL FIBER PROTEIN HOMOLOG STFQ-RELATED"/>
    <property type="match status" value="1"/>
</dbReference>
<dbReference type="PANTHER" id="PTHR35191">
    <property type="entry name" value="PROPHAGE SIDE TAIL FIBER PROTEIN HOMOLOG STFQ-RELATED"/>
    <property type="match status" value="1"/>
</dbReference>
<proteinExistence type="predicted"/>